<reference evidence="5 6" key="1">
    <citation type="journal article" date="2005" name="Nature">
        <title>Initial sequence of the chimpanzee genome and comparison with the human genome.</title>
        <authorList>
            <consortium name="Chimpanzee sequencing and analysis consortium"/>
        </authorList>
    </citation>
    <scope>NUCLEOTIDE SEQUENCE [LARGE SCALE GENOMIC DNA]</scope>
</reference>
<feature type="DNA-binding region" description="Homeobox" evidence="1">
    <location>
        <begin position="19"/>
        <end position="78"/>
    </location>
</feature>
<feature type="compositionally biased region" description="Polar residues" evidence="3">
    <location>
        <begin position="121"/>
        <end position="131"/>
    </location>
</feature>
<keyword evidence="6" id="KW-1185">Reference proteome</keyword>
<dbReference type="GO" id="GO:0009792">
    <property type="term" value="P:embryo development ending in birth or egg hatching"/>
    <property type="evidence" value="ECO:0007669"/>
    <property type="project" value="Ensembl"/>
</dbReference>
<dbReference type="PaxDb" id="9598-ENSPTRP00000015216"/>
<gene>
    <name evidence="5 7" type="primary">SEBOX</name>
</gene>
<organism evidence="5 6">
    <name type="scientific">Pan troglodytes</name>
    <name type="common">Chimpanzee</name>
    <dbReference type="NCBI Taxonomy" id="9598"/>
    <lineage>
        <taxon>Eukaryota</taxon>
        <taxon>Metazoa</taxon>
        <taxon>Chordata</taxon>
        <taxon>Craniata</taxon>
        <taxon>Vertebrata</taxon>
        <taxon>Euteleostomi</taxon>
        <taxon>Mammalia</taxon>
        <taxon>Eutheria</taxon>
        <taxon>Euarchontoglires</taxon>
        <taxon>Primates</taxon>
        <taxon>Haplorrhini</taxon>
        <taxon>Catarrhini</taxon>
        <taxon>Hominidae</taxon>
        <taxon>Pan</taxon>
    </lineage>
</organism>
<proteinExistence type="predicted"/>
<evidence type="ECO:0000313" key="7">
    <source>
        <dbReference type="VGNC" id="VGNC:12669"/>
    </source>
</evidence>
<dbReference type="InterPro" id="IPR042223">
    <property type="entry name" value="SEBOX"/>
</dbReference>
<dbReference type="PANTHER" id="PTHR47777">
    <property type="entry name" value="HOMEOBOX PROTEIN SEBOX"/>
    <property type="match status" value="1"/>
</dbReference>
<sequence>MPSPVDASSADGGSGLGSHRRKRTTFSKGQLLELERAFAAWPYPNISTREHLAWVTRLPEAKVQVWFQKRRAKMIKNRKSGILSPGSECPESSCSLPDTLQQPWDPQMPGQPPPSSGTPQRTSVCRHSSCSAPGLGPGQGWEGAKAVAPWGPAGASEVHPSLERATPQTSLGSLSDLIYASAIVVNVDHS</sequence>
<evidence type="ECO:0000313" key="5">
    <source>
        <dbReference type="Ensembl" id="ENSPTRP00000061474.1"/>
    </source>
</evidence>
<dbReference type="Ensembl" id="ENSPTRT00000085498.1">
    <property type="protein sequence ID" value="ENSPTRP00000061474.1"/>
    <property type="gene ID" value="ENSPTRG00000046162.1"/>
</dbReference>
<feature type="compositionally biased region" description="Low complexity" evidence="3">
    <location>
        <begin position="1"/>
        <end position="11"/>
    </location>
</feature>
<dbReference type="EMBL" id="AACZ04041509">
    <property type="status" value="NOT_ANNOTATED_CDS"/>
    <property type="molecule type" value="Genomic_DNA"/>
</dbReference>
<dbReference type="SMART" id="SM00389">
    <property type="entry name" value="HOX"/>
    <property type="match status" value="1"/>
</dbReference>
<dbReference type="Pfam" id="PF00046">
    <property type="entry name" value="Homeodomain"/>
    <property type="match status" value="1"/>
</dbReference>
<feature type="domain" description="Homeobox" evidence="4">
    <location>
        <begin position="17"/>
        <end position="77"/>
    </location>
</feature>
<dbReference type="SUPFAM" id="SSF46689">
    <property type="entry name" value="Homeodomain-like"/>
    <property type="match status" value="1"/>
</dbReference>
<dbReference type="FunCoup" id="A0A2I3RAH8">
    <property type="interactions" value="20"/>
</dbReference>
<dbReference type="CDD" id="cd00086">
    <property type="entry name" value="homeodomain"/>
    <property type="match status" value="1"/>
</dbReference>
<evidence type="ECO:0000259" key="4">
    <source>
        <dbReference type="PROSITE" id="PS50071"/>
    </source>
</evidence>
<keyword evidence="1 2" id="KW-0371">Homeobox</keyword>
<dbReference type="Gene3D" id="1.10.10.60">
    <property type="entry name" value="Homeodomain-like"/>
    <property type="match status" value="1"/>
</dbReference>
<dbReference type="GeneTree" id="ENSGT00920000149180"/>
<dbReference type="GO" id="GO:0003677">
    <property type="term" value="F:DNA binding"/>
    <property type="evidence" value="ECO:0007669"/>
    <property type="project" value="UniProtKB-UniRule"/>
</dbReference>
<feature type="compositionally biased region" description="Low complexity" evidence="3">
    <location>
        <begin position="83"/>
        <end position="108"/>
    </location>
</feature>
<dbReference type="InterPro" id="IPR001356">
    <property type="entry name" value="HD"/>
</dbReference>
<dbReference type="Proteomes" id="UP000002277">
    <property type="component" value="Chromosome 17"/>
</dbReference>
<dbReference type="PROSITE" id="PS50071">
    <property type="entry name" value="HOMEOBOX_2"/>
    <property type="match status" value="1"/>
</dbReference>
<reference evidence="5" key="3">
    <citation type="submission" date="2025-09" db="UniProtKB">
        <authorList>
            <consortium name="Ensembl"/>
        </authorList>
    </citation>
    <scope>IDENTIFICATION</scope>
</reference>
<keyword evidence="1 2" id="KW-0539">Nucleus</keyword>
<reference evidence="5" key="2">
    <citation type="submission" date="2025-08" db="UniProtKB">
        <authorList>
            <consortium name="Ensembl"/>
        </authorList>
    </citation>
    <scope>IDENTIFICATION</scope>
</reference>
<dbReference type="Bgee" id="ENSPTRG00000046162">
    <property type="expression patterns" value="Expressed in liver and 10 other cell types or tissues"/>
</dbReference>
<keyword evidence="1 2" id="KW-0238">DNA-binding</keyword>
<dbReference type="VGNC" id="VGNC:12669">
    <property type="gene designation" value="SEBOX"/>
</dbReference>
<protein>
    <submittedName>
        <fullName evidence="5">SEBOX homeobox</fullName>
    </submittedName>
</protein>
<dbReference type="GO" id="GO:0005634">
    <property type="term" value="C:nucleus"/>
    <property type="evidence" value="ECO:0007669"/>
    <property type="project" value="UniProtKB-SubCell"/>
</dbReference>
<dbReference type="InterPro" id="IPR009057">
    <property type="entry name" value="Homeodomain-like_sf"/>
</dbReference>
<dbReference type="OMA" id="AFAAWPY"/>
<evidence type="ECO:0000256" key="2">
    <source>
        <dbReference type="RuleBase" id="RU000682"/>
    </source>
</evidence>
<evidence type="ECO:0000313" key="6">
    <source>
        <dbReference type="Proteomes" id="UP000002277"/>
    </source>
</evidence>
<comment type="subcellular location">
    <subcellularLocation>
        <location evidence="1 2">Nucleus</location>
    </subcellularLocation>
</comment>
<feature type="region of interest" description="Disordered" evidence="3">
    <location>
        <begin position="78"/>
        <end position="131"/>
    </location>
</feature>
<dbReference type="GO" id="GO:0048477">
    <property type="term" value="P:oogenesis"/>
    <property type="evidence" value="ECO:0007669"/>
    <property type="project" value="Ensembl"/>
</dbReference>
<dbReference type="PANTHER" id="PTHR47777:SF1">
    <property type="entry name" value="HOMEOBOX PROTEIN SEBOX"/>
    <property type="match status" value="1"/>
</dbReference>
<feature type="region of interest" description="Disordered" evidence="3">
    <location>
        <begin position="1"/>
        <end position="23"/>
    </location>
</feature>
<accession>A0A2I3RAH8</accession>
<evidence type="ECO:0000256" key="1">
    <source>
        <dbReference type="PROSITE-ProRule" id="PRU00108"/>
    </source>
</evidence>
<name>A0A2I3RAH8_PANTR</name>
<dbReference type="AlphaFoldDB" id="A0A2I3RAH8"/>
<dbReference type="InParanoid" id="A0A2I3RAH8"/>
<evidence type="ECO:0000256" key="3">
    <source>
        <dbReference type="SAM" id="MobiDB-lite"/>
    </source>
</evidence>